<dbReference type="InterPro" id="IPR002048">
    <property type="entry name" value="EF_hand_dom"/>
</dbReference>
<evidence type="ECO:0000256" key="4">
    <source>
        <dbReference type="SAM" id="SignalP"/>
    </source>
</evidence>
<dbReference type="Proteomes" id="UP000249254">
    <property type="component" value="Unassembled WGS sequence"/>
</dbReference>
<evidence type="ECO:0000313" key="6">
    <source>
        <dbReference type="EMBL" id="RAK54499.1"/>
    </source>
</evidence>
<dbReference type="AlphaFoldDB" id="A0A328AIR0"/>
<dbReference type="Pfam" id="PF13499">
    <property type="entry name" value="EF-hand_7"/>
    <property type="match status" value="1"/>
</dbReference>
<dbReference type="Pfam" id="PF13202">
    <property type="entry name" value="EF-hand_5"/>
    <property type="match status" value="2"/>
</dbReference>
<dbReference type="PROSITE" id="PS50222">
    <property type="entry name" value="EF_HAND_2"/>
    <property type="match status" value="2"/>
</dbReference>
<feature type="domain" description="EF-hand" evidence="5">
    <location>
        <begin position="126"/>
        <end position="161"/>
    </location>
</feature>
<dbReference type="SMART" id="SM00054">
    <property type="entry name" value="EFh"/>
    <property type="match status" value="2"/>
</dbReference>
<feature type="chain" id="PRO_5016434700" evidence="4">
    <location>
        <begin position="25"/>
        <end position="163"/>
    </location>
</feature>
<dbReference type="Gene3D" id="1.10.238.10">
    <property type="entry name" value="EF-hand"/>
    <property type="match status" value="2"/>
</dbReference>
<evidence type="ECO:0000256" key="1">
    <source>
        <dbReference type="ARBA" id="ARBA00022723"/>
    </source>
</evidence>
<evidence type="ECO:0000256" key="2">
    <source>
        <dbReference type="ARBA" id="ARBA00022737"/>
    </source>
</evidence>
<keyword evidence="4" id="KW-0732">Signal</keyword>
<dbReference type="GO" id="GO:0005509">
    <property type="term" value="F:calcium ion binding"/>
    <property type="evidence" value="ECO:0007669"/>
    <property type="project" value="InterPro"/>
</dbReference>
<dbReference type="OrthoDB" id="113323at2"/>
<proteinExistence type="predicted"/>
<comment type="caution">
    <text evidence="6">The sequence shown here is derived from an EMBL/GenBank/DDBJ whole genome shotgun (WGS) entry which is preliminary data.</text>
</comment>
<name>A0A328AIR0_9CAUL</name>
<keyword evidence="1" id="KW-0479">Metal-binding</keyword>
<keyword evidence="2" id="KW-0677">Repeat</keyword>
<keyword evidence="7" id="KW-1185">Reference proteome</keyword>
<evidence type="ECO:0000256" key="3">
    <source>
        <dbReference type="SAM" id="MobiDB-lite"/>
    </source>
</evidence>
<dbReference type="InterPro" id="IPR011992">
    <property type="entry name" value="EF-hand-dom_pair"/>
</dbReference>
<protein>
    <submittedName>
        <fullName evidence="6">EF-hand domain-containing protein</fullName>
    </submittedName>
</protein>
<feature type="domain" description="EF-hand" evidence="5">
    <location>
        <begin position="62"/>
        <end position="97"/>
    </location>
</feature>
<gene>
    <name evidence="6" type="ORF">DJ017_08170</name>
</gene>
<reference evidence="7" key="1">
    <citation type="submission" date="2018-05" db="EMBL/GenBank/DDBJ databases">
        <authorList>
            <person name="Li X."/>
        </authorList>
    </citation>
    <scope>NUCLEOTIDE SEQUENCE [LARGE SCALE GENOMIC DNA]</scope>
    <source>
        <strain evidence="7">LX32</strain>
    </source>
</reference>
<feature type="region of interest" description="Disordered" evidence="3">
    <location>
        <begin position="24"/>
        <end position="43"/>
    </location>
</feature>
<dbReference type="PROSITE" id="PS00018">
    <property type="entry name" value="EF_HAND_1"/>
    <property type="match status" value="2"/>
</dbReference>
<dbReference type="PANTHER" id="PTHR10827:SF98">
    <property type="entry name" value="45 KDA CALCIUM-BINDING PROTEIN"/>
    <property type="match status" value="1"/>
</dbReference>
<sequence length="163" mass="17326">MPTMKTTLLAASAAVLLMAGAAQAQDGPPAAGPMGGGFGMRQPPNFDLDHDGKVTLAEFRKGEARRIERMFARLDANHDGKITRAELDAGLQRMAAMGGGGGAPGRADIFFRMNDANGDGAVTKAEMEKAVERRFQAADTNHDGWLSKGELIMMRQRARGPGQ</sequence>
<dbReference type="PANTHER" id="PTHR10827">
    <property type="entry name" value="RETICULOCALBIN"/>
    <property type="match status" value="1"/>
</dbReference>
<dbReference type="InterPro" id="IPR018247">
    <property type="entry name" value="EF_Hand_1_Ca_BS"/>
</dbReference>
<organism evidence="6 7">
    <name type="scientific">Phenylobacterium soli</name>
    <dbReference type="NCBI Taxonomy" id="2170551"/>
    <lineage>
        <taxon>Bacteria</taxon>
        <taxon>Pseudomonadati</taxon>
        <taxon>Pseudomonadota</taxon>
        <taxon>Alphaproteobacteria</taxon>
        <taxon>Caulobacterales</taxon>
        <taxon>Caulobacteraceae</taxon>
        <taxon>Phenylobacterium</taxon>
    </lineage>
</organism>
<evidence type="ECO:0000313" key="7">
    <source>
        <dbReference type="Proteomes" id="UP000249254"/>
    </source>
</evidence>
<accession>A0A328AIR0</accession>
<evidence type="ECO:0000259" key="5">
    <source>
        <dbReference type="PROSITE" id="PS50222"/>
    </source>
</evidence>
<dbReference type="SUPFAM" id="SSF47473">
    <property type="entry name" value="EF-hand"/>
    <property type="match status" value="1"/>
</dbReference>
<dbReference type="EMBL" id="QFYQ01000001">
    <property type="protein sequence ID" value="RAK54499.1"/>
    <property type="molecule type" value="Genomic_DNA"/>
</dbReference>
<feature type="signal peptide" evidence="4">
    <location>
        <begin position="1"/>
        <end position="24"/>
    </location>
</feature>